<comment type="catalytic activity">
    <reaction evidence="1">
        <text>1D-myo-inositol 3-phosphate + CTP + H(+) = CDP-1L-myo-inositol + diphosphate</text>
        <dbReference type="Rhea" id="RHEA:30647"/>
        <dbReference type="ChEBI" id="CHEBI:15378"/>
        <dbReference type="ChEBI" id="CHEBI:33019"/>
        <dbReference type="ChEBI" id="CHEBI:37563"/>
        <dbReference type="ChEBI" id="CHEBI:58401"/>
        <dbReference type="ChEBI" id="CHEBI:62573"/>
        <dbReference type="EC" id="2.7.7.74"/>
    </reaction>
</comment>
<dbReference type="OrthoDB" id="4850070at2"/>
<evidence type="ECO:0000256" key="2">
    <source>
        <dbReference type="ARBA" id="ARBA00006982"/>
    </source>
</evidence>
<gene>
    <name evidence="11" type="ORF">SAMN05421833_102295</name>
</gene>
<evidence type="ECO:0000256" key="3">
    <source>
        <dbReference type="ARBA" id="ARBA00007897"/>
    </source>
</evidence>
<feature type="transmembrane region" description="Helical" evidence="10">
    <location>
        <begin position="494"/>
        <end position="514"/>
    </location>
</feature>
<keyword evidence="12" id="KW-1185">Reference proteome</keyword>
<protein>
    <recommendedName>
        <fullName evidence="6">Bifunctional IPC transferase and DIPP synthase</fullName>
        <ecNumber evidence="4">2.7.7.74</ecNumber>
        <ecNumber evidence="5">2.7.8.34</ecNumber>
    </recommendedName>
</protein>
<keyword evidence="10" id="KW-0472">Membrane</keyword>
<dbReference type="Proteomes" id="UP000186096">
    <property type="component" value="Unassembled WGS sequence"/>
</dbReference>
<reference evidence="12" key="1">
    <citation type="submission" date="2017-01" db="EMBL/GenBank/DDBJ databases">
        <authorList>
            <person name="Varghese N."/>
            <person name="Submissions S."/>
        </authorList>
    </citation>
    <scope>NUCLEOTIDE SEQUENCE [LARGE SCALE GENOMIC DNA]</scope>
    <source>
        <strain evidence="12">ATCC 12950</strain>
    </source>
</reference>
<comment type="catalytic activity">
    <reaction evidence="8">
        <text>CDP-1L-myo-inositol + 1D-myo-inositol 3-phosphate = bis(1L-myo-inositol) 3,1'-phosphate 1-phosphate + CMP + H(+)</text>
        <dbReference type="Rhea" id="RHEA:31327"/>
        <dbReference type="ChEBI" id="CHEBI:15378"/>
        <dbReference type="ChEBI" id="CHEBI:58401"/>
        <dbReference type="ChEBI" id="CHEBI:60377"/>
        <dbReference type="ChEBI" id="CHEBI:62573"/>
        <dbReference type="ChEBI" id="CHEBI:62576"/>
        <dbReference type="EC" id="2.7.8.34"/>
    </reaction>
</comment>
<dbReference type="Pfam" id="PF01066">
    <property type="entry name" value="CDP-OH_P_transf"/>
    <property type="match status" value="1"/>
</dbReference>
<comment type="similarity">
    <text evidence="9">Belongs to the CDP-alcohol phosphatidyltransferase class-I family.</text>
</comment>
<evidence type="ECO:0000313" key="12">
    <source>
        <dbReference type="Proteomes" id="UP000186096"/>
    </source>
</evidence>
<comment type="similarity">
    <text evidence="2">In the C-terminal section; belongs to the CDP-alcohol phosphatidyltransferase class-I family.</text>
</comment>
<evidence type="ECO:0000256" key="5">
    <source>
        <dbReference type="ARBA" id="ARBA00013268"/>
    </source>
</evidence>
<dbReference type="InterPro" id="IPR029044">
    <property type="entry name" value="Nucleotide-diphossugar_trans"/>
</dbReference>
<dbReference type="InterPro" id="IPR048254">
    <property type="entry name" value="CDP_ALCOHOL_P_TRANSF_CS"/>
</dbReference>
<dbReference type="EC" id="2.7.8.34" evidence="5"/>
<evidence type="ECO:0000313" key="11">
    <source>
        <dbReference type="EMBL" id="SIQ50774.1"/>
    </source>
</evidence>
<name>A0A1N6TBY3_9ACTN</name>
<evidence type="ECO:0000256" key="10">
    <source>
        <dbReference type="SAM" id="Phobius"/>
    </source>
</evidence>
<dbReference type="Gene3D" id="1.20.120.1760">
    <property type="match status" value="1"/>
</dbReference>
<dbReference type="STRING" id="58117.SAMN05421833_102295"/>
<dbReference type="InterPro" id="IPR043130">
    <property type="entry name" value="CDP-OH_PTrfase_TM_dom"/>
</dbReference>
<sequence length="518" mass="54391">MGADPSKPGTSRDTETVAIVLATSPAAGLPWSDGARSDGSLLERLTGQLRALPVREVLVVVRGQDAQAEGWEKGAESGPPHQIRVSDGLAEDLRIVAKTARASTSPVAVLAADLVAHTEALSLLLGHPARPTGALVASGDPAPLRPPVRTEWGRVVSAGTSFHEVEWANGTFRGVLQVGEAHLAGLADIAEDLADLAQRRHLGRVGDGEVPELLLTGLVRAGVQVHAVALDTLHCGRAGTRPAAERAVRELADVDEAQARLDAAVKSGDGFFTTHCVSSWSRHLIRPAARLGLTPNTVTGISVGFAAIAAIWFSDGRRAGLVVGAVALYLSFVLDCLDGQLARYTRRFSPLGSWLDAICDRLKEYLVYVGLAAGYVAGSREPWEIWALAVGAMILQTVRHMVDFSYAGAMADRARAAGLRAAAPRSMAVPWDEAPAAAAAKGTGSVLALSRRLDALSAARGVAYWAKKMIVLPIGERMALISVTAALFDARVTFLALLGWGAVALAYTTGGRMARSFA</sequence>
<keyword evidence="7 9" id="KW-0808">Transferase</keyword>
<dbReference type="SUPFAM" id="SSF53448">
    <property type="entry name" value="Nucleotide-diphospho-sugar transferases"/>
    <property type="match status" value="1"/>
</dbReference>
<keyword evidence="10" id="KW-1133">Transmembrane helix</keyword>
<dbReference type="InterPro" id="IPR000462">
    <property type="entry name" value="CDP-OH_P_trans"/>
</dbReference>
<dbReference type="GO" id="GO:0016020">
    <property type="term" value="C:membrane"/>
    <property type="evidence" value="ECO:0007669"/>
    <property type="project" value="InterPro"/>
</dbReference>
<evidence type="ECO:0000256" key="7">
    <source>
        <dbReference type="ARBA" id="ARBA00022679"/>
    </source>
</evidence>
<dbReference type="EC" id="2.7.7.74" evidence="4"/>
<keyword evidence="10" id="KW-0812">Transmembrane</keyword>
<accession>A0A1N6TBY3</accession>
<evidence type="ECO:0000256" key="9">
    <source>
        <dbReference type="RuleBase" id="RU003750"/>
    </source>
</evidence>
<comment type="similarity">
    <text evidence="3">In the N-terminal section; belongs to the MobA family.</text>
</comment>
<dbReference type="PROSITE" id="PS00379">
    <property type="entry name" value="CDP_ALCOHOL_P_TRANSF"/>
    <property type="match status" value="1"/>
</dbReference>
<organism evidence="11 12">
    <name type="scientific">Microbispora rosea</name>
    <dbReference type="NCBI Taxonomy" id="58117"/>
    <lineage>
        <taxon>Bacteria</taxon>
        <taxon>Bacillati</taxon>
        <taxon>Actinomycetota</taxon>
        <taxon>Actinomycetes</taxon>
        <taxon>Streptosporangiales</taxon>
        <taxon>Streptosporangiaceae</taxon>
        <taxon>Microbispora</taxon>
    </lineage>
</organism>
<evidence type="ECO:0000256" key="1">
    <source>
        <dbReference type="ARBA" id="ARBA00000729"/>
    </source>
</evidence>
<feature type="transmembrane region" description="Helical" evidence="10">
    <location>
        <begin position="319"/>
        <end position="337"/>
    </location>
</feature>
<evidence type="ECO:0000256" key="6">
    <source>
        <dbReference type="ARBA" id="ARBA00018322"/>
    </source>
</evidence>
<dbReference type="EMBL" id="FTNI01000002">
    <property type="protein sequence ID" value="SIQ50774.1"/>
    <property type="molecule type" value="Genomic_DNA"/>
</dbReference>
<feature type="transmembrane region" description="Helical" evidence="10">
    <location>
        <begin position="291"/>
        <end position="313"/>
    </location>
</feature>
<evidence type="ECO:0000256" key="4">
    <source>
        <dbReference type="ARBA" id="ARBA00012504"/>
    </source>
</evidence>
<dbReference type="GO" id="GO:0016780">
    <property type="term" value="F:phosphotransferase activity, for other substituted phosphate groups"/>
    <property type="evidence" value="ECO:0007669"/>
    <property type="project" value="InterPro"/>
</dbReference>
<evidence type="ECO:0000256" key="8">
    <source>
        <dbReference type="ARBA" id="ARBA00049235"/>
    </source>
</evidence>
<proteinExistence type="inferred from homology"/>
<dbReference type="GO" id="GO:0008654">
    <property type="term" value="P:phospholipid biosynthetic process"/>
    <property type="evidence" value="ECO:0007669"/>
    <property type="project" value="InterPro"/>
</dbReference>
<dbReference type="AlphaFoldDB" id="A0A1N6TBY3"/>